<feature type="non-terminal residue" evidence="1">
    <location>
        <position position="76"/>
    </location>
</feature>
<organism evidence="1">
    <name type="scientific">Ailuropoda melanoleuca</name>
    <name type="common">Giant panda</name>
    <dbReference type="NCBI Taxonomy" id="9646"/>
    <lineage>
        <taxon>Eukaryota</taxon>
        <taxon>Metazoa</taxon>
        <taxon>Chordata</taxon>
        <taxon>Craniata</taxon>
        <taxon>Vertebrata</taxon>
        <taxon>Euteleostomi</taxon>
        <taxon>Mammalia</taxon>
        <taxon>Eutheria</taxon>
        <taxon>Laurasiatheria</taxon>
        <taxon>Carnivora</taxon>
        <taxon>Caniformia</taxon>
        <taxon>Ursidae</taxon>
        <taxon>Ailuropoda</taxon>
    </lineage>
</organism>
<dbReference type="InParanoid" id="D2GUS9"/>
<evidence type="ECO:0000313" key="1">
    <source>
        <dbReference type="EMBL" id="EFB26621.1"/>
    </source>
</evidence>
<protein>
    <submittedName>
        <fullName evidence="1">Uncharacterized protein</fullName>
    </submittedName>
</protein>
<sequence>QKKVNLTEGAGQEYLKGQQQGCQLSLLVHIEKKPKKTTGWDKSSDKNKCKIREKAEVAHQETIEDCPAETRETKSE</sequence>
<dbReference type="EMBL" id="GL192345">
    <property type="protein sequence ID" value="EFB26621.1"/>
    <property type="molecule type" value="Genomic_DNA"/>
</dbReference>
<proteinExistence type="predicted"/>
<gene>
    <name evidence="1" type="ORF">PANDA_000421</name>
</gene>
<accession>D2GUS9</accession>
<feature type="non-terminal residue" evidence="1">
    <location>
        <position position="1"/>
    </location>
</feature>
<name>D2GUS9_AILME</name>
<reference evidence="1" key="1">
    <citation type="journal article" date="2010" name="Nature">
        <title>The sequence and de novo assembly of the giant panda genome.</title>
        <authorList>
            <person name="Li R."/>
            <person name="Fan W."/>
            <person name="Tian G."/>
            <person name="Zhu H."/>
            <person name="He L."/>
            <person name="Cai J."/>
            <person name="Huang Q."/>
            <person name="Cai Q."/>
            <person name="Li B."/>
            <person name="Bai Y."/>
            <person name="Zhang Z."/>
            <person name="Zhang Y."/>
            <person name="Wang W."/>
            <person name="Li J."/>
            <person name="Wei F."/>
            <person name="Li H."/>
            <person name="Jian M."/>
            <person name="Li J."/>
            <person name="Zhang Z."/>
            <person name="Nielsen R."/>
            <person name="Li D."/>
            <person name="Gu W."/>
            <person name="Yang Z."/>
            <person name="Xuan Z."/>
            <person name="Ryder O.A."/>
            <person name="Leung F.C."/>
            <person name="Zhou Y."/>
            <person name="Cao J."/>
            <person name="Sun X."/>
            <person name="Fu Y."/>
            <person name="Fang X."/>
            <person name="Guo X."/>
            <person name="Wang B."/>
            <person name="Hou R."/>
            <person name="Shen F."/>
            <person name="Mu B."/>
            <person name="Ni P."/>
            <person name="Lin R."/>
            <person name="Qian W."/>
            <person name="Wang G."/>
            <person name="Yu C."/>
            <person name="Nie W."/>
            <person name="Wang J."/>
            <person name="Wu Z."/>
            <person name="Liang H."/>
            <person name="Min J."/>
            <person name="Wu Q."/>
            <person name="Cheng S."/>
            <person name="Ruan J."/>
            <person name="Wang M."/>
            <person name="Shi Z."/>
            <person name="Wen M."/>
            <person name="Liu B."/>
            <person name="Ren X."/>
            <person name="Zheng H."/>
            <person name="Dong D."/>
            <person name="Cook K."/>
            <person name="Shan G."/>
            <person name="Zhang H."/>
            <person name="Kosiol C."/>
            <person name="Xie X."/>
            <person name="Lu Z."/>
            <person name="Zheng H."/>
            <person name="Li Y."/>
            <person name="Steiner C.C."/>
            <person name="Lam T.T."/>
            <person name="Lin S."/>
            <person name="Zhang Q."/>
            <person name="Li G."/>
            <person name="Tian J."/>
            <person name="Gong T."/>
            <person name="Liu H."/>
            <person name="Zhang D."/>
            <person name="Fang L."/>
            <person name="Ye C."/>
            <person name="Zhang J."/>
            <person name="Hu W."/>
            <person name="Xu A."/>
            <person name="Ren Y."/>
            <person name="Zhang G."/>
            <person name="Bruford M.W."/>
            <person name="Li Q."/>
            <person name="Ma L."/>
            <person name="Guo Y."/>
            <person name="An N."/>
            <person name="Hu Y."/>
            <person name="Zheng Y."/>
            <person name="Shi Y."/>
            <person name="Li Z."/>
            <person name="Liu Q."/>
            <person name="Chen Y."/>
            <person name="Zhao J."/>
            <person name="Qu N."/>
            <person name="Zhao S."/>
            <person name="Tian F."/>
            <person name="Wang X."/>
            <person name="Wang H."/>
            <person name="Xu L."/>
            <person name="Liu X."/>
            <person name="Vinar T."/>
            <person name="Wang Y."/>
            <person name="Lam T.W."/>
            <person name="Yiu S.M."/>
            <person name="Liu S."/>
            <person name="Zhang H."/>
            <person name="Li D."/>
            <person name="Huang Y."/>
            <person name="Wang X."/>
            <person name="Yang G."/>
            <person name="Jiang Z."/>
            <person name="Wang J."/>
            <person name="Qin N."/>
            <person name="Li L."/>
            <person name="Li J."/>
            <person name="Bolund L."/>
            <person name="Kristiansen K."/>
            <person name="Wong G.K."/>
            <person name="Olson M."/>
            <person name="Zhang X."/>
            <person name="Li S."/>
            <person name="Yang H."/>
            <person name="Wang J."/>
            <person name="Wang J."/>
        </authorList>
    </citation>
    <scope>NUCLEOTIDE SEQUENCE [LARGE SCALE GENOMIC DNA]</scope>
</reference>
<dbReference type="AlphaFoldDB" id="D2GUS9"/>